<evidence type="ECO:0000313" key="12">
    <source>
        <dbReference type="Proteomes" id="UP001225957"/>
    </source>
</evidence>
<protein>
    <recommendedName>
        <fullName evidence="3">tRNA threonylcarbamoyladenosine biosynthesis protein TsaE</fullName>
    </recommendedName>
    <alternativeName>
        <fullName evidence="10">t(6)A37 threonylcarbamoyladenosine biosynthesis protein TsaE</fullName>
    </alternativeName>
</protein>
<evidence type="ECO:0000256" key="4">
    <source>
        <dbReference type="ARBA" id="ARBA00022490"/>
    </source>
</evidence>
<evidence type="ECO:0000256" key="3">
    <source>
        <dbReference type="ARBA" id="ARBA00019010"/>
    </source>
</evidence>
<dbReference type="SUPFAM" id="SSF52540">
    <property type="entry name" value="P-loop containing nucleoside triphosphate hydrolases"/>
    <property type="match status" value="1"/>
</dbReference>
<gene>
    <name evidence="11" type="primary">tsaE</name>
    <name evidence="11" type="ORF">QLQ83_06900</name>
</gene>
<keyword evidence="9" id="KW-0460">Magnesium</keyword>
<comment type="caution">
    <text evidence="11">The sequence shown here is derived from an EMBL/GenBank/DDBJ whole genome shotgun (WGS) entry which is preliminary data.</text>
</comment>
<evidence type="ECO:0000256" key="2">
    <source>
        <dbReference type="ARBA" id="ARBA00007599"/>
    </source>
</evidence>
<keyword evidence="7" id="KW-0547">Nucleotide-binding</keyword>
<keyword evidence="8" id="KW-0067">ATP-binding</keyword>
<keyword evidence="4" id="KW-0963">Cytoplasm</keyword>
<dbReference type="InterPro" id="IPR027417">
    <property type="entry name" value="P-loop_NTPase"/>
</dbReference>
<dbReference type="Gene3D" id="3.40.50.300">
    <property type="entry name" value="P-loop containing nucleotide triphosphate hydrolases"/>
    <property type="match status" value="1"/>
</dbReference>
<organism evidence="11 12">
    <name type="scientific">Halomonas rhizosphaerae</name>
    <dbReference type="NCBI Taxonomy" id="3043296"/>
    <lineage>
        <taxon>Bacteria</taxon>
        <taxon>Pseudomonadati</taxon>
        <taxon>Pseudomonadota</taxon>
        <taxon>Gammaproteobacteria</taxon>
        <taxon>Oceanospirillales</taxon>
        <taxon>Halomonadaceae</taxon>
        <taxon>Halomonas</taxon>
    </lineage>
</organism>
<evidence type="ECO:0000256" key="1">
    <source>
        <dbReference type="ARBA" id="ARBA00004496"/>
    </source>
</evidence>
<comment type="subcellular location">
    <subcellularLocation>
        <location evidence="1">Cytoplasm</location>
    </subcellularLocation>
</comment>
<evidence type="ECO:0000256" key="8">
    <source>
        <dbReference type="ARBA" id="ARBA00022840"/>
    </source>
</evidence>
<dbReference type="PANTHER" id="PTHR33540">
    <property type="entry name" value="TRNA THREONYLCARBAMOYLADENOSINE BIOSYNTHESIS PROTEIN TSAE"/>
    <property type="match status" value="1"/>
</dbReference>
<dbReference type="RefSeq" id="WP_282734782.1">
    <property type="nucleotide sequence ID" value="NZ_JASCQP010000021.1"/>
</dbReference>
<keyword evidence="5" id="KW-0819">tRNA processing</keyword>
<dbReference type="Pfam" id="PF02367">
    <property type="entry name" value="TsaE"/>
    <property type="match status" value="1"/>
</dbReference>
<comment type="similarity">
    <text evidence="2">Belongs to the TsaE family.</text>
</comment>
<accession>A0ABT6UXV8</accession>
<keyword evidence="6" id="KW-0479">Metal-binding</keyword>
<dbReference type="PANTHER" id="PTHR33540:SF2">
    <property type="entry name" value="TRNA THREONYLCARBAMOYLADENOSINE BIOSYNTHESIS PROTEIN TSAE"/>
    <property type="match status" value="1"/>
</dbReference>
<evidence type="ECO:0000256" key="5">
    <source>
        <dbReference type="ARBA" id="ARBA00022694"/>
    </source>
</evidence>
<evidence type="ECO:0000313" key="11">
    <source>
        <dbReference type="EMBL" id="MDI5890815.1"/>
    </source>
</evidence>
<dbReference type="Proteomes" id="UP001225957">
    <property type="component" value="Unassembled WGS sequence"/>
</dbReference>
<dbReference type="EMBL" id="JASCQP010000021">
    <property type="protein sequence ID" value="MDI5890815.1"/>
    <property type="molecule type" value="Genomic_DNA"/>
</dbReference>
<dbReference type="NCBIfam" id="TIGR00150">
    <property type="entry name" value="T6A_YjeE"/>
    <property type="match status" value="1"/>
</dbReference>
<sequence length="167" mass="18308">MQLRLDDEDRQVAFGECLGRALDGQGRVHLTGELGAGKTTLARGILRACGHRGAVKSPTYTLVEPYELDGIRVHHFDLYRLGDPEELEFIGGRDLLAEDALCVIEWPERGEGWLPAPDLEVSLRLAGSGREATLEARSEHGRAVLERLAAMPALAGWILDREGEAAR</sequence>
<evidence type="ECO:0000256" key="10">
    <source>
        <dbReference type="ARBA" id="ARBA00032441"/>
    </source>
</evidence>
<name>A0ABT6UXV8_9GAMM</name>
<evidence type="ECO:0000256" key="6">
    <source>
        <dbReference type="ARBA" id="ARBA00022723"/>
    </source>
</evidence>
<reference evidence="11 12" key="1">
    <citation type="submission" date="2023-04" db="EMBL/GenBank/DDBJ databases">
        <title>Halomonas strains isolated from rhizosphere soil.</title>
        <authorList>
            <person name="Xu L."/>
            <person name="Sun J.-Q."/>
        </authorList>
    </citation>
    <scope>NUCLEOTIDE SEQUENCE [LARGE SCALE GENOMIC DNA]</scope>
    <source>
        <strain evidence="11 12">LR5S20</strain>
    </source>
</reference>
<proteinExistence type="inferred from homology"/>
<evidence type="ECO:0000256" key="9">
    <source>
        <dbReference type="ARBA" id="ARBA00022842"/>
    </source>
</evidence>
<keyword evidence="12" id="KW-1185">Reference proteome</keyword>
<evidence type="ECO:0000256" key="7">
    <source>
        <dbReference type="ARBA" id="ARBA00022741"/>
    </source>
</evidence>
<dbReference type="InterPro" id="IPR003442">
    <property type="entry name" value="T6A_TsaE"/>
</dbReference>